<gene>
    <name evidence="8" type="ORF">CDAUBV1_LOCUS5024</name>
</gene>
<dbReference type="FunFam" id="3.20.20.100:FF:000006">
    <property type="entry name" value="Aldo-keto reductase family 1 member A1"/>
    <property type="match status" value="1"/>
</dbReference>
<feature type="active site" description="Proton donor" evidence="4">
    <location>
        <position position="48"/>
    </location>
</feature>
<evidence type="ECO:0000256" key="2">
    <source>
        <dbReference type="ARBA" id="ARBA00022857"/>
    </source>
</evidence>
<feature type="site" description="Lowers pKa of active site Tyr" evidence="6">
    <location>
        <position position="77"/>
    </location>
</feature>
<evidence type="ECO:0000256" key="1">
    <source>
        <dbReference type="ARBA" id="ARBA00007905"/>
    </source>
</evidence>
<dbReference type="GO" id="GO:0016491">
    <property type="term" value="F:oxidoreductase activity"/>
    <property type="evidence" value="ECO:0007669"/>
    <property type="project" value="UniProtKB-KW"/>
</dbReference>
<evidence type="ECO:0000256" key="6">
    <source>
        <dbReference type="PIRSR" id="PIRSR000097-3"/>
    </source>
</evidence>
<keyword evidence="2" id="KW-0521">NADP</keyword>
<evidence type="ECO:0000256" key="3">
    <source>
        <dbReference type="ARBA" id="ARBA00023002"/>
    </source>
</evidence>
<protein>
    <recommendedName>
        <fullName evidence="7">NADP-dependent oxidoreductase domain-containing protein</fullName>
    </recommendedName>
</protein>
<dbReference type="PROSITE" id="PS00798">
    <property type="entry name" value="ALDOKETO_REDUCTASE_1"/>
    <property type="match status" value="1"/>
</dbReference>
<accession>A0AAV2T3Z1</accession>
<feature type="binding site" evidence="5">
    <location>
        <position position="110"/>
    </location>
    <ligand>
        <name>substrate</name>
    </ligand>
</feature>
<evidence type="ECO:0000256" key="5">
    <source>
        <dbReference type="PIRSR" id="PIRSR000097-2"/>
    </source>
</evidence>
<sequence length="311" mass="35416">MKTLEFSDGRHIPALGLGTWNSPPEQVKNAVKVALETGYRHIDCALIYGNEHQIGEALEQSMKKLNIKREDIFITSKLWCTYFRPNLVRKACEKTLSDLRIPYLDLYLIHWPVAFEPGEELLPQVPGGDTCRLDDTSLMDTWRAMEKLVDEGLVRSIGVSNFNHCQIDSVLKICRIKPVCLQVEIHANFPNTKLVEYAQSKGLVVSAYSPLGSPVDSPGRTNLLKESWVLDIANKHGKTPAQVLLRWLLQRNLVVIPKSVTPERIVENFKIFDFTLTPSEMKVLSTSGLNERQLVSEIMMLHPEYPFREEF</sequence>
<dbReference type="Proteomes" id="UP001497525">
    <property type="component" value="Unassembled WGS sequence"/>
</dbReference>
<dbReference type="Gene3D" id="3.20.20.100">
    <property type="entry name" value="NADP-dependent oxidoreductase domain"/>
    <property type="match status" value="1"/>
</dbReference>
<proteinExistence type="inferred from homology"/>
<dbReference type="SUPFAM" id="SSF51430">
    <property type="entry name" value="NAD(P)-linked oxidoreductase"/>
    <property type="match status" value="1"/>
</dbReference>
<dbReference type="InterPro" id="IPR036812">
    <property type="entry name" value="NAD(P)_OxRdtase_dom_sf"/>
</dbReference>
<feature type="domain" description="NADP-dependent oxidoreductase" evidence="7">
    <location>
        <begin position="15"/>
        <end position="283"/>
    </location>
</feature>
<dbReference type="EMBL" id="CAXLJL010000121">
    <property type="protein sequence ID" value="CAL5132177.1"/>
    <property type="molecule type" value="Genomic_DNA"/>
</dbReference>
<comment type="similarity">
    <text evidence="1">Belongs to the aldo/keto reductase family.</text>
</comment>
<organism evidence="8 9">
    <name type="scientific">Calicophoron daubneyi</name>
    <name type="common">Rumen fluke</name>
    <name type="synonym">Paramphistomum daubneyi</name>
    <dbReference type="NCBI Taxonomy" id="300641"/>
    <lineage>
        <taxon>Eukaryota</taxon>
        <taxon>Metazoa</taxon>
        <taxon>Spiralia</taxon>
        <taxon>Lophotrochozoa</taxon>
        <taxon>Platyhelminthes</taxon>
        <taxon>Trematoda</taxon>
        <taxon>Digenea</taxon>
        <taxon>Plagiorchiida</taxon>
        <taxon>Pronocephalata</taxon>
        <taxon>Paramphistomoidea</taxon>
        <taxon>Paramphistomidae</taxon>
        <taxon>Calicophoron</taxon>
    </lineage>
</organism>
<evidence type="ECO:0000256" key="4">
    <source>
        <dbReference type="PIRSR" id="PIRSR000097-1"/>
    </source>
</evidence>
<evidence type="ECO:0000313" key="9">
    <source>
        <dbReference type="Proteomes" id="UP001497525"/>
    </source>
</evidence>
<dbReference type="AlphaFoldDB" id="A0AAV2T3Z1"/>
<dbReference type="InterPro" id="IPR018170">
    <property type="entry name" value="Aldo/ket_reductase_CS"/>
</dbReference>
<dbReference type="PIRSF" id="PIRSF000097">
    <property type="entry name" value="AKR"/>
    <property type="match status" value="1"/>
</dbReference>
<dbReference type="PROSITE" id="PS00062">
    <property type="entry name" value="ALDOKETO_REDUCTASE_2"/>
    <property type="match status" value="1"/>
</dbReference>
<name>A0AAV2T3Z1_CALDB</name>
<dbReference type="Pfam" id="PF00248">
    <property type="entry name" value="Aldo_ket_red"/>
    <property type="match status" value="1"/>
</dbReference>
<dbReference type="PANTHER" id="PTHR11732">
    <property type="entry name" value="ALDO/KETO REDUCTASE"/>
    <property type="match status" value="1"/>
</dbReference>
<keyword evidence="3" id="KW-0560">Oxidoreductase</keyword>
<dbReference type="PROSITE" id="PS00063">
    <property type="entry name" value="ALDOKETO_REDUCTASE_3"/>
    <property type="match status" value="1"/>
</dbReference>
<evidence type="ECO:0000313" key="8">
    <source>
        <dbReference type="EMBL" id="CAL5132177.1"/>
    </source>
</evidence>
<dbReference type="InterPro" id="IPR020471">
    <property type="entry name" value="AKR"/>
</dbReference>
<evidence type="ECO:0000259" key="7">
    <source>
        <dbReference type="Pfam" id="PF00248"/>
    </source>
</evidence>
<reference evidence="8" key="1">
    <citation type="submission" date="2024-06" db="EMBL/GenBank/DDBJ databases">
        <authorList>
            <person name="Liu X."/>
            <person name="Lenzi L."/>
            <person name="Haldenby T S."/>
            <person name="Uol C."/>
        </authorList>
    </citation>
    <scope>NUCLEOTIDE SEQUENCE</scope>
</reference>
<dbReference type="PRINTS" id="PR00069">
    <property type="entry name" value="ALDKETRDTASE"/>
</dbReference>
<dbReference type="InterPro" id="IPR023210">
    <property type="entry name" value="NADP_OxRdtase_dom"/>
</dbReference>
<comment type="caution">
    <text evidence="8">The sequence shown here is derived from an EMBL/GenBank/DDBJ whole genome shotgun (WGS) entry which is preliminary data.</text>
</comment>